<keyword evidence="2" id="KW-1185">Reference proteome</keyword>
<accession>A0A151IVI4</accession>
<proteinExistence type="predicted"/>
<feature type="non-terminal residue" evidence="1">
    <location>
        <position position="1"/>
    </location>
</feature>
<gene>
    <name evidence="1" type="ORF">ALC57_16428</name>
</gene>
<reference evidence="1 2" key="1">
    <citation type="submission" date="2015-09" db="EMBL/GenBank/DDBJ databases">
        <title>Trachymyrmex cornetzi WGS genome.</title>
        <authorList>
            <person name="Nygaard S."/>
            <person name="Hu H."/>
            <person name="Boomsma J."/>
            <person name="Zhang G."/>
        </authorList>
    </citation>
    <scope>NUCLEOTIDE SEQUENCE [LARGE SCALE GENOMIC DNA]</scope>
    <source>
        <strain evidence="1">Tcor2-1</strain>
        <tissue evidence="1">Whole body</tissue>
    </source>
</reference>
<dbReference type="EMBL" id="KQ980924">
    <property type="protein sequence ID" value="KYN11415.1"/>
    <property type="molecule type" value="Genomic_DNA"/>
</dbReference>
<evidence type="ECO:0000313" key="1">
    <source>
        <dbReference type="EMBL" id="KYN11415.1"/>
    </source>
</evidence>
<sequence>RCIIAEFCKPASSIVLSSASSFVGYTLALKHLDPVLFSLVLHWQLDQQDLLEPSCLHRTFLTCAPFQRRLSLWFSVEHKSHDDDPPYRVVLLHLVPADESLLGSHLV</sequence>
<organism evidence="1 2">
    <name type="scientific">Trachymyrmex cornetzi</name>
    <dbReference type="NCBI Taxonomy" id="471704"/>
    <lineage>
        <taxon>Eukaryota</taxon>
        <taxon>Metazoa</taxon>
        <taxon>Ecdysozoa</taxon>
        <taxon>Arthropoda</taxon>
        <taxon>Hexapoda</taxon>
        <taxon>Insecta</taxon>
        <taxon>Pterygota</taxon>
        <taxon>Neoptera</taxon>
        <taxon>Endopterygota</taxon>
        <taxon>Hymenoptera</taxon>
        <taxon>Apocrita</taxon>
        <taxon>Aculeata</taxon>
        <taxon>Formicoidea</taxon>
        <taxon>Formicidae</taxon>
        <taxon>Myrmicinae</taxon>
        <taxon>Trachymyrmex</taxon>
    </lineage>
</organism>
<dbReference type="AlphaFoldDB" id="A0A151IVI4"/>
<dbReference type="Proteomes" id="UP000078492">
    <property type="component" value="Unassembled WGS sequence"/>
</dbReference>
<name>A0A151IVI4_9HYME</name>
<evidence type="ECO:0000313" key="2">
    <source>
        <dbReference type="Proteomes" id="UP000078492"/>
    </source>
</evidence>
<protein>
    <submittedName>
        <fullName evidence="1">Uncharacterized protein</fullName>
    </submittedName>
</protein>